<keyword evidence="3" id="KW-0597">Phosphoprotein</keyword>
<keyword evidence="6" id="KW-0902">Two-component regulatory system</keyword>
<feature type="transmembrane region" description="Helical" evidence="9">
    <location>
        <begin position="420"/>
        <end position="439"/>
    </location>
</feature>
<dbReference type="InterPro" id="IPR036097">
    <property type="entry name" value="HisK_dim/P_sf"/>
</dbReference>
<keyword evidence="5" id="KW-0418">Kinase</keyword>
<dbReference type="CDD" id="cd00082">
    <property type="entry name" value="HisKA"/>
    <property type="match status" value="1"/>
</dbReference>
<evidence type="ECO:0000259" key="10">
    <source>
        <dbReference type="PROSITE" id="PS50109"/>
    </source>
</evidence>
<evidence type="ECO:0000313" key="12">
    <source>
        <dbReference type="Proteomes" id="UP001500298"/>
    </source>
</evidence>
<keyword evidence="9" id="KW-0472">Membrane</keyword>
<reference evidence="12" key="1">
    <citation type="journal article" date="2019" name="Int. J. Syst. Evol. Microbiol.">
        <title>The Global Catalogue of Microorganisms (GCM) 10K type strain sequencing project: providing services to taxonomists for standard genome sequencing and annotation.</title>
        <authorList>
            <consortium name="The Broad Institute Genomics Platform"/>
            <consortium name="The Broad Institute Genome Sequencing Center for Infectious Disease"/>
            <person name="Wu L."/>
            <person name="Ma J."/>
        </authorList>
    </citation>
    <scope>NUCLEOTIDE SEQUENCE [LARGE SCALE GENOMIC DNA]</scope>
    <source>
        <strain evidence="12">JCM 18326</strain>
    </source>
</reference>
<evidence type="ECO:0000256" key="7">
    <source>
        <dbReference type="PROSITE-ProRule" id="PRU00339"/>
    </source>
</evidence>
<proteinExistence type="predicted"/>
<evidence type="ECO:0000256" key="8">
    <source>
        <dbReference type="SAM" id="Coils"/>
    </source>
</evidence>
<organism evidence="11 12">
    <name type="scientific">Algivirga pacifica</name>
    <dbReference type="NCBI Taxonomy" id="1162670"/>
    <lineage>
        <taxon>Bacteria</taxon>
        <taxon>Pseudomonadati</taxon>
        <taxon>Bacteroidota</taxon>
        <taxon>Cytophagia</taxon>
        <taxon>Cytophagales</taxon>
        <taxon>Flammeovirgaceae</taxon>
        <taxon>Algivirga</taxon>
    </lineage>
</organism>
<dbReference type="SUPFAM" id="SSF47384">
    <property type="entry name" value="Homodimeric domain of signal transducing histidine kinase"/>
    <property type="match status" value="1"/>
</dbReference>
<dbReference type="EC" id="2.7.13.3" evidence="2"/>
<dbReference type="Gene3D" id="1.25.40.10">
    <property type="entry name" value="Tetratricopeptide repeat domain"/>
    <property type="match status" value="2"/>
</dbReference>
<dbReference type="PRINTS" id="PR00344">
    <property type="entry name" value="BCTRLSENSOR"/>
</dbReference>
<dbReference type="Proteomes" id="UP001500298">
    <property type="component" value="Unassembled WGS sequence"/>
</dbReference>
<keyword evidence="9" id="KW-1133">Transmembrane helix</keyword>
<dbReference type="Pfam" id="PF13424">
    <property type="entry name" value="TPR_12"/>
    <property type="match status" value="2"/>
</dbReference>
<evidence type="ECO:0000256" key="4">
    <source>
        <dbReference type="ARBA" id="ARBA00022679"/>
    </source>
</evidence>
<evidence type="ECO:0000256" key="6">
    <source>
        <dbReference type="ARBA" id="ARBA00023012"/>
    </source>
</evidence>
<feature type="domain" description="Histidine kinase" evidence="10">
    <location>
        <begin position="469"/>
        <end position="673"/>
    </location>
</feature>
<dbReference type="PROSITE" id="PS50109">
    <property type="entry name" value="HIS_KIN"/>
    <property type="match status" value="1"/>
</dbReference>
<dbReference type="Gene3D" id="3.30.565.10">
    <property type="entry name" value="Histidine kinase-like ATPase, C-terminal domain"/>
    <property type="match status" value="1"/>
</dbReference>
<keyword evidence="12" id="KW-1185">Reference proteome</keyword>
<dbReference type="InterPro" id="IPR005467">
    <property type="entry name" value="His_kinase_dom"/>
</dbReference>
<protein>
    <recommendedName>
        <fullName evidence="2">histidine kinase</fullName>
        <ecNumber evidence="2">2.7.13.3</ecNumber>
    </recommendedName>
</protein>
<sequence length="754" mass="86397">MADSVWNILESLPEKDTTYAYEYNAYVKAYQSINLDSMMLLAKNSLALSKSLDYPKGYGVAYERIGMVHYNRGEYEEAAVYFDSSHVIHSAIRDSVGAVSSLGNVAFCYDRLGMYELSLKYFQQVADSFLVMNDTVRLQLSYKCISNSYQHLGKLDSATKYLLMGLRLAEAKPDRISVAGTYSDIGKIYFSRKEYAKAKVYFEKALTLRQRDGDDFGVGRSHLNLSKVFRVKKQYNESLMEIDKALVFSTENGFTDMEADAIREKALTYLVMGELRKSEQFFKKAEQIFMQTEGHRELVELQNKMGTLYLKYQQWDRAKAYFDKSMQKAQKGGMKEWEMKNYKGLYEVTLALEQHQQALAYYEKYIQLKDEIVSLEKEKQIRQLQIQYETEKKEQQIKQQGNQLEIAKAEIEREQLLNQAFLVISILMLVVGAVSFYAYRQNKKARKKIEEQHNKLEELSTFKENMTSMIVHDLKNPLSTIINLVNYSPVDGRRIKQEGQRMFNLVMNILDVRKFEEASVQPTLEEVSLGDILEDSRQQVRMLQEDKSIVLQLPTTPITVKVDRYMVERVFVNLLTNAIKFSPLGGSIYLKYHITEEGWVQVSVKDEGVGIPKEDQELVFSLYGQTAAKNVSTSTGLGLSYCKSTIEAHGGQIGIHSEENKGTEVFLTLPLVAVEEVDGSQEVEVIEAIGTCTLEILDTYKEQLRAIPAYHYSEVTEVIAPLKETEEEVIKEWIEAVEMASLTGNQEQYDLLSS</sequence>
<dbReference type="SUPFAM" id="SSF48452">
    <property type="entry name" value="TPR-like"/>
    <property type="match status" value="2"/>
</dbReference>
<comment type="catalytic activity">
    <reaction evidence="1">
        <text>ATP + protein L-histidine = ADP + protein N-phospho-L-histidine.</text>
        <dbReference type="EC" id="2.7.13.3"/>
    </reaction>
</comment>
<dbReference type="PROSITE" id="PS50005">
    <property type="entry name" value="TPR"/>
    <property type="match status" value="1"/>
</dbReference>
<feature type="coiled-coil region" evidence="8">
    <location>
        <begin position="358"/>
        <end position="462"/>
    </location>
</feature>
<dbReference type="InterPro" id="IPR003661">
    <property type="entry name" value="HisK_dim/P_dom"/>
</dbReference>
<dbReference type="InterPro" id="IPR036890">
    <property type="entry name" value="HATPase_C_sf"/>
</dbReference>
<name>A0ABP9D057_9BACT</name>
<keyword evidence="9" id="KW-0812">Transmembrane</keyword>
<dbReference type="InterPro" id="IPR011990">
    <property type="entry name" value="TPR-like_helical_dom_sf"/>
</dbReference>
<dbReference type="SMART" id="SM00028">
    <property type="entry name" value="TPR"/>
    <property type="match status" value="7"/>
</dbReference>
<evidence type="ECO:0000256" key="2">
    <source>
        <dbReference type="ARBA" id="ARBA00012438"/>
    </source>
</evidence>
<dbReference type="InterPro" id="IPR019734">
    <property type="entry name" value="TPR_rpt"/>
</dbReference>
<evidence type="ECO:0000256" key="3">
    <source>
        <dbReference type="ARBA" id="ARBA00022553"/>
    </source>
</evidence>
<feature type="repeat" description="TPR" evidence="7">
    <location>
        <begin position="179"/>
        <end position="212"/>
    </location>
</feature>
<keyword evidence="7" id="KW-0802">TPR repeat</keyword>
<dbReference type="Gene3D" id="1.10.287.130">
    <property type="match status" value="1"/>
</dbReference>
<dbReference type="PANTHER" id="PTHR43711:SF31">
    <property type="entry name" value="HISTIDINE KINASE"/>
    <property type="match status" value="1"/>
</dbReference>
<dbReference type="EMBL" id="BAABJX010000007">
    <property type="protein sequence ID" value="GAA4822627.1"/>
    <property type="molecule type" value="Genomic_DNA"/>
</dbReference>
<keyword evidence="4" id="KW-0808">Transferase</keyword>
<dbReference type="InterPro" id="IPR003594">
    <property type="entry name" value="HATPase_dom"/>
</dbReference>
<dbReference type="PANTHER" id="PTHR43711">
    <property type="entry name" value="TWO-COMPONENT HISTIDINE KINASE"/>
    <property type="match status" value="1"/>
</dbReference>
<keyword evidence="8" id="KW-0175">Coiled coil</keyword>
<dbReference type="InterPro" id="IPR050736">
    <property type="entry name" value="Sensor_HK_Regulatory"/>
</dbReference>
<evidence type="ECO:0000256" key="5">
    <source>
        <dbReference type="ARBA" id="ARBA00022777"/>
    </source>
</evidence>
<accession>A0ABP9D057</accession>
<dbReference type="CDD" id="cd00075">
    <property type="entry name" value="HATPase"/>
    <property type="match status" value="1"/>
</dbReference>
<comment type="caution">
    <text evidence="11">The sequence shown here is derived from an EMBL/GenBank/DDBJ whole genome shotgun (WGS) entry which is preliminary data.</text>
</comment>
<evidence type="ECO:0000256" key="9">
    <source>
        <dbReference type="SAM" id="Phobius"/>
    </source>
</evidence>
<dbReference type="SUPFAM" id="SSF55874">
    <property type="entry name" value="ATPase domain of HSP90 chaperone/DNA topoisomerase II/histidine kinase"/>
    <property type="match status" value="1"/>
</dbReference>
<dbReference type="SMART" id="SM00387">
    <property type="entry name" value="HATPase_c"/>
    <property type="match status" value="1"/>
</dbReference>
<dbReference type="Pfam" id="PF02518">
    <property type="entry name" value="HATPase_c"/>
    <property type="match status" value="1"/>
</dbReference>
<evidence type="ECO:0000313" key="11">
    <source>
        <dbReference type="EMBL" id="GAA4822627.1"/>
    </source>
</evidence>
<gene>
    <name evidence="11" type="ORF">GCM10023331_03710</name>
</gene>
<dbReference type="InterPro" id="IPR004358">
    <property type="entry name" value="Sig_transdc_His_kin-like_C"/>
</dbReference>
<evidence type="ECO:0000256" key="1">
    <source>
        <dbReference type="ARBA" id="ARBA00000085"/>
    </source>
</evidence>